<sequence length="392" mass="44720">METDELKEELARLKQCNYTLKKERLKYRELFNRANDAILLFKFNSPNEPVTITEANTAACKHFGYTYEELIGKTNLFIDSPETAIRGTEILSDLFEKGHEVLEIAHKNKNGESIPVEINHKLIYLAGDTMVISVIRDITARKKNEQELRESLEREKQLRETLENEISQRVTFMRALVHELKTPLTSMLATSELLSKNLKEEPNQSYMKCLYAGIQDLNLRIDELLDIARGEIGLLRLECEPLNIYELLKDVNEIMKPVFESNAQKLTINIQNQLPIMIADYKRLKQVILNLLDNAAKYTNVGGDIRLCASTDDKYLIIEVRDNGKGMSLKETSNLFKLYSRSHKKGSPSGLGIGLALSKMIIDLHQGEIRVKSKLGEGSTFTFSIPLRPETQ</sequence>
<dbReference type="SUPFAM" id="SSF55874">
    <property type="entry name" value="ATPase domain of HSP90 chaperone/DNA topoisomerase II/histidine kinase"/>
    <property type="match status" value="1"/>
</dbReference>
<dbReference type="InterPro" id="IPR004358">
    <property type="entry name" value="Sig_transdc_His_kin-like_C"/>
</dbReference>
<dbReference type="EMBL" id="JGYD01000027">
    <property type="protein sequence ID" value="KSV16188.1"/>
    <property type="molecule type" value="Genomic_DNA"/>
</dbReference>
<dbReference type="SMART" id="SM00388">
    <property type="entry name" value="HisKA"/>
    <property type="match status" value="1"/>
</dbReference>
<evidence type="ECO:0000259" key="15">
    <source>
        <dbReference type="PROSITE" id="PS50113"/>
    </source>
</evidence>
<evidence type="ECO:0000256" key="7">
    <source>
        <dbReference type="ARBA" id="ARBA00022741"/>
    </source>
</evidence>
<dbReference type="Pfam" id="PF00512">
    <property type="entry name" value="HisKA"/>
    <property type="match status" value="1"/>
</dbReference>
<keyword evidence="11" id="KW-0472">Membrane</keyword>
<dbReference type="PANTHER" id="PTHR43047:SF72">
    <property type="entry name" value="OSMOSENSING HISTIDINE PROTEIN KINASE SLN1"/>
    <property type="match status" value="1"/>
</dbReference>
<dbReference type="CDD" id="cd00082">
    <property type="entry name" value="HisKA"/>
    <property type="match status" value="1"/>
</dbReference>
<gene>
    <name evidence="16" type="ORF">DA01_05785</name>
</gene>
<reference evidence="16 17" key="1">
    <citation type="journal article" date="2015" name="Sci. Rep.">
        <title>A comparative genomics and reductive dehalogenase gene transcription study of two chloroethene-respiring bacteria, Dehalococcoides mccartyi strains MB and 11a.</title>
        <authorList>
            <person name="Low A."/>
            <person name="Shen Z."/>
            <person name="Cheng D."/>
            <person name="Rogers M.J."/>
            <person name="Lee P.K."/>
            <person name="He J."/>
        </authorList>
    </citation>
    <scope>NUCLEOTIDE SEQUENCE [LARGE SCALE GENOMIC DNA]</scope>
    <source>
        <strain evidence="16 17">MB</strain>
    </source>
</reference>
<feature type="domain" description="PAC" evidence="15">
    <location>
        <begin position="100"/>
        <end position="150"/>
    </location>
</feature>
<dbReference type="SMART" id="SM00387">
    <property type="entry name" value="HATPase_c"/>
    <property type="match status" value="1"/>
</dbReference>
<keyword evidence="7" id="KW-0547">Nucleotide-binding</keyword>
<comment type="subcellular location">
    <subcellularLocation>
        <location evidence="2">Cell membrane</location>
    </subcellularLocation>
</comment>
<dbReference type="SUPFAM" id="SSF55785">
    <property type="entry name" value="PYP-like sensor domain (PAS domain)"/>
    <property type="match status" value="1"/>
</dbReference>
<evidence type="ECO:0000256" key="10">
    <source>
        <dbReference type="ARBA" id="ARBA00023012"/>
    </source>
</evidence>
<dbReference type="InterPro" id="IPR003594">
    <property type="entry name" value="HATPase_dom"/>
</dbReference>
<dbReference type="Gene3D" id="3.30.565.10">
    <property type="entry name" value="Histidine kinase-like ATPase, C-terminal domain"/>
    <property type="match status" value="1"/>
</dbReference>
<dbReference type="GO" id="GO:0009927">
    <property type="term" value="F:histidine phosphotransfer kinase activity"/>
    <property type="evidence" value="ECO:0007669"/>
    <property type="project" value="TreeGrafter"/>
</dbReference>
<dbReference type="InterPro" id="IPR035965">
    <property type="entry name" value="PAS-like_dom_sf"/>
</dbReference>
<protein>
    <recommendedName>
        <fullName evidence="3">histidine kinase</fullName>
        <ecNumber evidence="3">2.7.13.3</ecNumber>
    </recommendedName>
</protein>
<dbReference type="FunFam" id="3.30.565.10:FF:000023">
    <property type="entry name" value="PAS domain-containing sensor histidine kinase"/>
    <property type="match status" value="1"/>
</dbReference>
<proteinExistence type="predicted"/>
<dbReference type="PANTHER" id="PTHR43047">
    <property type="entry name" value="TWO-COMPONENT HISTIDINE PROTEIN KINASE"/>
    <property type="match status" value="1"/>
</dbReference>
<dbReference type="InterPro" id="IPR000700">
    <property type="entry name" value="PAS-assoc_C"/>
</dbReference>
<keyword evidence="12" id="KW-0175">Coiled coil</keyword>
<dbReference type="PROSITE" id="PS50109">
    <property type="entry name" value="HIS_KIN"/>
    <property type="match status" value="1"/>
</dbReference>
<evidence type="ECO:0000256" key="4">
    <source>
        <dbReference type="ARBA" id="ARBA00022475"/>
    </source>
</evidence>
<dbReference type="RefSeq" id="WP_058292854.1">
    <property type="nucleotide sequence ID" value="NZ_JGYD01000027.1"/>
</dbReference>
<dbReference type="GO" id="GO:0005886">
    <property type="term" value="C:plasma membrane"/>
    <property type="evidence" value="ECO:0007669"/>
    <property type="project" value="UniProtKB-SubCell"/>
</dbReference>
<evidence type="ECO:0000256" key="3">
    <source>
        <dbReference type="ARBA" id="ARBA00012438"/>
    </source>
</evidence>
<keyword evidence="8" id="KW-0418">Kinase</keyword>
<feature type="domain" description="Histidine kinase" evidence="13">
    <location>
        <begin position="175"/>
        <end position="389"/>
    </location>
</feature>
<dbReference type="Gene3D" id="1.10.287.130">
    <property type="match status" value="1"/>
</dbReference>
<dbReference type="Pfam" id="PF13426">
    <property type="entry name" value="PAS_9"/>
    <property type="match status" value="1"/>
</dbReference>
<dbReference type="InterPro" id="IPR000014">
    <property type="entry name" value="PAS"/>
</dbReference>
<dbReference type="PATRIC" id="fig|61435.5.peg.1143"/>
<comment type="catalytic activity">
    <reaction evidence="1">
        <text>ATP + protein L-histidine = ADP + protein N-phospho-L-histidine.</text>
        <dbReference type="EC" id="2.7.13.3"/>
    </reaction>
</comment>
<dbReference type="Pfam" id="PF02518">
    <property type="entry name" value="HATPase_c"/>
    <property type="match status" value="1"/>
</dbReference>
<evidence type="ECO:0000256" key="8">
    <source>
        <dbReference type="ARBA" id="ARBA00022777"/>
    </source>
</evidence>
<keyword evidence="9" id="KW-0067">ATP-binding</keyword>
<feature type="coiled-coil region" evidence="12">
    <location>
        <begin position="135"/>
        <end position="168"/>
    </location>
</feature>
<keyword evidence="6" id="KW-0808">Transferase</keyword>
<dbReference type="InterPro" id="IPR036890">
    <property type="entry name" value="HATPase_C_sf"/>
</dbReference>
<dbReference type="InterPro" id="IPR003661">
    <property type="entry name" value="HisK_dim/P_dom"/>
</dbReference>
<feature type="domain" description="PAS" evidence="14">
    <location>
        <begin position="23"/>
        <end position="98"/>
    </location>
</feature>
<dbReference type="PROSITE" id="PS50112">
    <property type="entry name" value="PAS"/>
    <property type="match status" value="1"/>
</dbReference>
<organism evidence="16 17">
    <name type="scientific">Dehalococcoides mccartyi</name>
    <dbReference type="NCBI Taxonomy" id="61435"/>
    <lineage>
        <taxon>Bacteria</taxon>
        <taxon>Bacillati</taxon>
        <taxon>Chloroflexota</taxon>
        <taxon>Dehalococcoidia</taxon>
        <taxon>Dehalococcoidales</taxon>
        <taxon>Dehalococcoidaceae</taxon>
        <taxon>Dehalococcoides</taxon>
    </lineage>
</organism>
<dbReference type="CDD" id="cd00130">
    <property type="entry name" value="PAS"/>
    <property type="match status" value="1"/>
</dbReference>
<dbReference type="AlphaFoldDB" id="A0A0V8LXF7"/>
<dbReference type="InterPro" id="IPR005467">
    <property type="entry name" value="His_kinase_dom"/>
</dbReference>
<dbReference type="EC" id="2.7.13.3" evidence="3"/>
<dbReference type="PRINTS" id="PR00344">
    <property type="entry name" value="BCTRLSENSOR"/>
</dbReference>
<evidence type="ECO:0000313" key="17">
    <source>
        <dbReference type="Proteomes" id="UP000053577"/>
    </source>
</evidence>
<evidence type="ECO:0000256" key="11">
    <source>
        <dbReference type="ARBA" id="ARBA00023136"/>
    </source>
</evidence>
<evidence type="ECO:0000256" key="6">
    <source>
        <dbReference type="ARBA" id="ARBA00022679"/>
    </source>
</evidence>
<keyword evidence="10" id="KW-0902">Two-component regulatory system</keyword>
<dbReference type="NCBIfam" id="TIGR00229">
    <property type="entry name" value="sensory_box"/>
    <property type="match status" value="1"/>
</dbReference>
<evidence type="ECO:0000256" key="12">
    <source>
        <dbReference type="SAM" id="Coils"/>
    </source>
</evidence>
<comment type="caution">
    <text evidence="16">The sequence shown here is derived from an EMBL/GenBank/DDBJ whole genome shotgun (WGS) entry which is preliminary data.</text>
</comment>
<dbReference type="CDD" id="cd00075">
    <property type="entry name" value="HATPase"/>
    <property type="match status" value="1"/>
</dbReference>
<evidence type="ECO:0000256" key="5">
    <source>
        <dbReference type="ARBA" id="ARBA00022553"/>
    </source>
</evidence>
<dbReference type="InterPro" id="IPR036097">
    <property type="entry name" value="HisK_dim/P_sf"/>
</dbReference>
<dbReference type="GO" id="GO:0005524">
    <property type="term" value="F:ATP binding"/>
    <property type="evidence" value="ECO:0007669"/>
    <property type="project" value="UniProtKB-KW"/>
</dbReference>
<dbReference type="Gene3D" id="3.30.450.20">
    <property type="entry name" value="PAS domain"/>
    <property type="match status" value="1"/>
</dbReference>
<dbReference type="GO" id="GO:0000155">
    <property type="term" value="F:phosphorelay sensor kinase activity"/>
    <property type="evidence" value="ECO:0007669"/>
    <property type="project" value="InterPro"/>
</dbReference>
<evidence type="ECO:0000256" key="1">
    <source>
        <dbReference type="ARBA" id="ARBA00000085"/>
    </source>
</evidence>
<dbReference type="SUPFAM" id="SSF47384">
    <property type="entry name" value="Homodimeric domain of signal transducing histidine kinase"/>
    <property type="match status" value="1"/>
</dbReference>
<evidence type="ECO:0000313" key="16">
    <source>
        <dbReference type="EMBL" id="KSV16188.1"/>
    </source>
</evidence>
<keyword evidence="4" id="KW-1003">Cell membrane</keyword>
<evidence type="ECO:0000256" key="2">
    <source>
        <dbReference type="ARBA" id="ARBA00004236"/>
    </source>
</evidence>
<evidence type="ECO:0000256" key="9">
    <source>
        <dbReference type="ARBA" id="ARBA00022840"/>
    </source>
</evidence>
<dbReference type="OrthoDB" id="9777816at2"/>
<keyword evidence="5" id="KW-0597">Phosphoprotein</keyword>
<evidence type="ECO:0000259" key="13">
    <source>
        <dbReference type="PROSITE" id="PS50109"/>
    </source>
</evidence>
<evidence type="ECO:0000259" key="14">
    <source>
        <dbReference type="PROSITE" id="PS50112"/>
    </source>
</evidence>
<name>A0A0V8LXF7_9CHLR</name>
<dbReference type="Proteomes" id="UP000053577">
    <property type="component" value="Unassembled WGS sequence"/>
</dbReference>
<accession>A0A0V8LXF7</accession>
<dbReference type="PROSITE" id="PS50113">
    <property type="entry name" value="PAC"/>
    <property type="match status" value="1"/>
</dbReference>